<feature type="region of interest" description="Disordered" evidence="5">
    <location>
        <begin position="1"/>
        <end position="116"/>
    </location>
</feature>
<feature type="compositionally biased region" description="Basic and acidic residues" evidence="5">
    <location>
        <begin position="824"/>
        <end position="838"/>
    </location>
</feature>
<name>T1KS23_TETUR</name>
<reference evidence="7" key="1">
    <citation type="submission" date="2011-08" db="EMBL/GenBank/DDBJ databases">
        <authorList>
            <person name="Rombauts S."/>
        </authorList>
    </citation>
    <scope>NUCLEOTIDE SEQUENCE</scope>
    <source>
        <strain evidence="7">London</strain>
    </source>
</reference>
<evidence type="ECO:0000313" key="6">
    <source>
        <dbReference type="EnsemblMetazoa" id="tetur19g01560.1"/>
    </source>
</evidence>
<reference evidence="6" key="2">
    <citation type="submission" date="2015-06" db="UniProtKB">
        <authorList>
            <consortium name="EnsemblMetazoa"/>
        </authorList>
    </citation>
    <scope>IDENTIFICATION</scope>
</reference>
<dbReference type="STRING" id="32264.T1KS23"/>
<evidence type="ECO:0000256" key="2">
    <source>
        <dbReference type="ARBA" id="ARBA00023161"/>
    </source>
</evidence>
<feature type="compositionally biased region" description="Polar residues" evidence="5">
    <location>
        <begin position="54"/>
        <end position="63"/>
    </location>
</feature>
<dbReference type="InterPro" id="IPR019354">
    <property type="entry name" value="SMG8-like"/>
</dbReference>
<feature type="compositionally biased region" description="Basic and acidic residues" evidence="5">
    <location>
        <begin position="756"/>
        <end position="799"/>
    </location>
</feature>
<sequence length="1152" mass="130526">MRLKAISNIISQGSDGSEEDPILHNPENHPVSEPNPSDNELTSVDSVTSHDELTNINHFTNETMQDENEGENDEGENDDGDRESDGNEDEDQSDSGMDDEGTIHESDADPNFRSTHIHVDPVHSSAVVESDVFKKALSYLVRILKHSKFFEHIHSPFNGHLYYVCLKQFQSSYGYIVVALRSLRRDLTIMAPDYPIKSPGLNGDVNCKFNLTDLDSLRNTFQFLSSNYPNFQKDKICVVSIIGKSSAGARACKATLIDDCLGKNVFRGKFCDNKKLVDESVINVEGYFDSRSRVIFLHLISPLDTDVLTHLSKIMGHEFESKGFFQNFTDITFKTAKILLFMFIISHIVVIVHPTPHFDLNYLQLFRLLDIARVKTSPLVSEVLRDFHISDDWVFSGRPCSPRVLFVFEAYQNSKYISANKRTHEQHLEDQIYRFLRKSRIITNICANSLFAICNQSDFVYISNQDPTIRDAHDFLKKLMQKFCSQEQDNSDVDPKSGKTFYQFLWSHISTALTKGFDDNVGRHNAVTVFELPVAEDFFLIAEKLHNLLFNPEDASYKDSLPSFNQMRNSLDIDSRFSEARCNKVLPIAFSIYQEGLPSHYTSDFHVRKVAQAMHFFTVQSRGPALYSYLRRLKDECDEFWNNGRQMCEVLSLTACDCGRRQANREDPFTVKSANYDFYCLFSSKCNCSHLERIEFPVFQPSTSDIRPAKLNRFFDRFENLGLDSSETEFESQPGTDQVSLTDLSQALVGEQSLEPFKRTEASCKEDASGDKSVELKNGTPKEVKEQDAPQRTEADKGKSTPLKSPSLVVENWDSLDNNDEDDKDVKDVKDDKDDKDNVNAGVADDEEDNEEEDDDDDDDDEEDDDDDEDEGNENGDKTDKGRDIQLIIREYNRSPHSSVLNQHSTTEYLPGMLHSMSPFGLLPKFSSWSLVCLGPSSLYSHNMGVQDQPGFISGTNFLLPWDVTVKLEHSGQLPPLWEGKRPPGIKNKKTLKDGTQFTVKIFIGVEYECPRGHRFMSSKPASVLKANMGIVKENANSIASNDMPLYVPCVCSRSGKLLYGQLMRLHVVTPKAPVHVTLNPRVQPAPPPCPIFSPGNAEPVKLSQSAYWVLRLPFVYQGDHGVYMPYKDRLDACRLLKGTYGISDYVSRAKK</sequence>
<dbReference type="EMBL" id="CAEY01000421">
    <property type="status" value="NOT_ANNOTATED_CDS"/>
    <property type="molecule type" value="Genomic_DNA"/>
</dbReference>
<accession>T1KS23</accession>
<evidence type="ECO:0000256" key="3">
    <source>
        <dbReference type="ARBA" id="ARBA00029509"/>
    </source>
</evidence>
<evidence type="ECO:0000256" key="1">
    <source>
        <dbReference type="ARBA" id="ARBA00006443"/>
    </source>
</evidence>
<feature type="compositionally biased region" description="Polar residues" evidence="5">
    <location>
        <begin position="34"/>
        <end position="47"/>
    </location>
</feature>
<feature type="compositionally biased region" description="Acidic residues" evidence="5">
    <location>
        <begin position="844"/>
        <end position="874"/>
    </location>
</feature>
<keyword evidence="7" id="KW-1185">Reference proteome</keyword>
<proteinExistence type="inferred from homology"/>
<dbReference type="eggNOG" id="KOG3692">
    <property type="taxonomic scope" value="Eukaryota"/>
</dbReference>
<dbReference type="HOGENOM" id="CLU_008116_0_0_1"/>
<dbReference type="EnsemblMetazoa" id="tetur19g01560.1">
    <property type="protein sequence ID" value="tetur19g01560.1"/>
    <property type="gene ID" value="tetur19g01560"/>
</dbReference>
<dbReference type="GO" id="GO:0000184">
    <property type="term" value="P:nuclear-transcribed mRNA catabolic process, nonsense-mediated decay"/>
    <property type="evidence" value="ECO:0007669"/>
    <property type="project" value="UniProtKB-UniRule"/>
</dbReference>
<feature type="compositionally biased region" description="Basic and acidic residues" evidence="5">
    <location>
        <begin position="875"/>
        <end position="884"/>
    </location>
</feature>
<dbReference type="PANTHER" id="PTHR13091">
    <property type="entry name" value="AMPLIFIED IN BREAST CANCER 2-RELATED"/>
    <property type="match status" value="1"/>
</dbReference>
<evidence type="ECO:0000256" key="4">
    <source>
        <dbReference type="RuleBase" id="RU367133"/>
    </source>
</evidence>
<keyword evidence="2 4" id="KW-0866">Nonsense-mediated mRNA decay</keyword>
<feature type="compositionally biased region" description="Acidic residues" evidence="5">
    <location>
        <begin position="64"/>
        <end position="100"/>
    </location>
</feature>
<comment type="function">
    <text evidence="4">Involved in nonsense-mediated decay (NMD) of mRNAs containing premature stop codons.</text>
</comment>
<evidence type="ECO:0000313" key="7">
    <source>
        <dbReference type="Proteomes" id="UP000015104"/>
    </source>
</evidence>
<dbReference type="Proteomes" id="UP000015104">
    <property type="component" value="Unassembled WGS sequence"/>
</dbReference>
<dbReference type="PANTHER" id="PTHR13091:SF0">
    <property type="entry name" value="NONSENSE-MEDIATED MRNA DECAY FACTOR SMG8"/>
    <property type="match status" value="1"/>
</dbReference>
<evidence type="ECO:0000256" key="5">
    <source>
        <dbReference type="SAM" id="MobiDB-lite"/>
    </source>
</evidence>
<organism evidence="6 7">
    <name type="scientific">Tetranychus urticae</name>
    <name type="common">Two-spotted spider mite</name>
    <dbReference type="NCBI Taxonomy" id="32264"/>
    <lineage>
        <taxon>Eukaryota</taxon>
        <taxon>Metazoa</taxon>
        <taxon>Ecdysozoa</taxon>
        <taxon>Arthropoda</taxon>
        <taxon>Chelicerata</taxon>
        <taxon>Arachnida</taxon>
        <taxon>Acari</taxon>
        <taxon>Acariformes</taxon>
        <taxon>Trombidiformes</taxon>
        <taxon>Prostigmata</taxon>
        <taxon>Eleutherengona</taxon>
        <taxon>Raphignathae</taxon>
        <taxon>Tetranychoidea</taxon>
        <taxon>Tetranychidae</taxon>
        <taxon>Tetranychus</taxon>
    </lineage>
</organism>
<comment type="similarity">
    <text evidence="1 4">Belongs to the SMG8 family.</text>
</comment>
<dbReference type="Pfam" id="PF10220">
    <property type="entry name" value="Smg8_Smg9"/>
    <property type="match status" value="1"/>
</dbReference>
<protein>
    <recommendedName>
        <fullName evidence="3 4">Nonsense-mediated mRNA decay factor SMG8</fullName>
    </recommendedName>
</protein>
<feature type="region of interest" description="Disordered" evidence="5">
    <location>
        <begin position="755"/>
        <end position="884"/>
    </location>
</feature>
<dbReference type="AlphaFoldDB" id="T1KS23"/>